<comment type="subcellular location">
    <subcellularLocation>
        <location evidence="1">Secreted</location>
        <location evidence="1">Cell wall</location>
    </subcellularLocation>
</comment>
<dbReference type="GO" id="GO:0030570">
    <property type="term" value="F:pectate lyase activity"/>
    <property type="evidence" value="ECO:0007669"/>
    <property type="project" value="InterPro"/>
</dbReference>
<feature type="domain" description="Pectate lyase" evidence="4">
    <location>
        <begin position="41"/>
        <end position="175"/>
    </location>
</feature>
<dbReference type="Gene3D" id="2.160.20.10">
    <property type="entry name" value="Single-stranded right-handed beta-helix, Pectin lyase-like"/>
    <property type="match status" value="1"/>
</dbReference>
<accession>A0A371G5Q8</accession>
<feature type="non-terminal residue" evidence="5">
    <location>
        <position position="1"/>
    </location>
</feature>
<evidence type="ECO:0000313" key="5">
    <source>
        <dbReference type="EMBL" id="RDX85884.1"/>
    </source>
</evidence>
<gene>
    <name evidence="5" type="primary">AT59</name>
    <name evidence="5" type="ORF">CR513_32861</name>
</gene>
<name>A0A371G5Q8_MUCPR</name>
<evidence type="ECO:0000256" key="3">
    <source>
        <dbReference type="ARBA" id="ARBA00023239"/>
    </source>
</evidence>
<keyword evidence="6" id="KW-1185">Reference proteome</keyword>
<dbReference type="AlphaFoldDB" id="A0A371G5Q8"/>
<dbReference type="SMART" id="SM00656">
    <property type="entry name" value="Amb_all"/>
    <property type="match status" value="1"/>
</dbReference>
<sequence>MCNHLWQKLKPMLNHHIEKLSSKKIARNHCNTNLSSKKFTSTTATITGANYGSKVVTPKTSPTPYIKNGSSLTMHYVNNVIIHGIHIKKIMPKDGGMTRYFYNHFGLRIRSDNDSISLFGASNIWIDHVSLSDSVDGFINVIMGSITITISNFHMTKHNDMMLFGARYQHQVITR</sequence>
<dbReference type="OrthoDB" id="1637350at2759"/>
<evidence type="ECO:0000259" key="4">
    <source>
        <dbReference type="SMART" id="SM00656"/>
    </source>
</evidence>
<dbReference type="EMBL" id="QJKJ01006669">
    <property type="protein sequence ID" value="RDX85884.1"/>
    <property type="molecule type" value="Genomic_DNA"/>
</dbReference>
<dbReference type="InterPro" id="IPR045032">
    <property type="entry name" value="PEL"/>
</dbReference>
<evidence type="ECO:0000256" key="2">
    <source>
        <dbReference type="ARBA" id="ARBA00022512"/>
    </source>
</evidence>
<evidence type="ECO:0000256" key="1">
    <source>
        <dbReference type="ARBA" id="ARBA00004191"/>
    </source>
</evidence>
<dbReference type="InterPro" id="IPR012334">
    <property type="entry name" value="Pectin_lyas_fold"/>
</dbReference>
<protein>
    <submittedName>
        <fullName evidence="5">Pectate lyase 3</fullName>
    </submittedName>
</protein>
<dbReference type="InterPro" id="IPR002022">
    <property type="entry name" value="Pec_lyase"/>
</dbReference>
<evidence type="ECO:0000313" key="6">
    <source>
        <dbReference type="Proteomes" id="UP000257109"/>
    </source>
</evidence>
<dbReference type="Proteomes" id="UP000257109">
    <property type="component" value="Unassembled WGS sequence"/>
</dbReference>
<dbReference type="PANTHER" id="PTHR31683:SF184">
    <property type="entry name" value="PECTATE LYASE"/>
    <property type="match status" value="1"/>
</dbReference>
<keyword evidence="2" id="KW-0134">Cell wall</keyword>
<keyword evidence="3 5" id="KW-0456">Lyase</keyword>
<proteinExistence type="predicted"/>
<dbReference type="InterPro" id="IPR011050">
    <property type="entry name" value="Pectin_lyase_fold/virulence"/>
</dbReference>
<comment type="caution">
    <text evidence="5">The sequence shown here is derived from an EMBL/GenBank/DDBJ whole genome shotgun (WGS) entry which is preliminary data.</text>
</comment>
<dbReference type="SUPFAM" id="SSF51126">
    <property type="entry name" value="Pectin lyase-like"/>
    <property type="match status" value="1"/>
</dbReference>
<keyword evidence="2" id="KW-0964">Secreted</keyword>
<organism evidence="5 6">
    <name type="scientific">Mucuna pruriens</name>
    <name type="common">Velvet bean</name>
    <name type="synonym">Dolichos pruriens</name>
    <dbReference type="NCBI Taxonomy" id="157652"/>
    <lineage>
        <taxon>Eukaryota</taxon>
        <taxon>Viridiplantae</taxon>
        <taxon>Streptophyta</taxon>
        <taxon>Embryophyta</taxon>
        <taxon>Tracheophyta</taxon>
        <taxon>Spermatophyta</taxon>
        <taxon>Magnoliopsida</taxon>
        <taxon>eudicotyledons</taxon>
        <taxon>Gunneridae</taxon>
        <taxon>Pentapetalae</taxon>
        <taxon>rosids</taxon>
        <taxon>fabids</taxon>
        <taxon>Fabales</taxon>
        <taxon>Fabaceae</taxon>
        <taxon>Papilionoideae</taxon>
        <taxon>50 kb inversion clade</taxon>
        <taxon>NPAAA clade</taxon>
        <taxon>indigoferoid/millettioid clade</taxon>
        <taxon>Phaseoleae</taxon>
        <taxon>Mucuna</taxon>
    </lineage>
</organism>
<reference evidence="5" key="1">
    <citation type="submission" date="2018-05" db="EMBL/GenBank/DDBJ databases">
        <title>Draft genome of Mucuna pruriens seed.</title>
        <authorList>
            <person name="Nnadi N.E."/>
            <person name="Vos R."/>
            <person name="Hasami M.H."/>
            <person name="Devisetty U.K."/>
            <person name="Aguiy J.C."/>
        </authorList>
    </citation>
    <scope>NUCLEOTIDE SEQUENCE [LARGE SCALE GENOMIC DNA]</scope>
    <source>
        <strain evidence="5">JCA_2017</strain>
    </source>
</reference>
<dbReference type="PANTHER" id="PTHR31683">
    <property type="entry name" value="PECTATE LYASE 18-RELATED"/>
    <property type="match status" value="1"/>
</dbReference>
<dbReference type="STRING" id="157652.A0A371G5Q8"/>